<dbReference type="EMBL" id="CP122283">
    <property type="protein sequence ID" value="WGF40241.1"/>
    <property type="molecule type" value="Genomic_DNA"/>
</dbReference>
<keyword evidence="2" id="KW-1133">Transmembrane helix</keyword>
<dbReference type="Pfam" id="PF04531">
    <property type="entry name" value="Phage_holin_1"/>
    <property type="match status" value="1"/>
</dbReference>
<feature type="transmembrane region" description="Helical" evidence="2">
    <location>
        <begin position="44"/>
        <end position="62"/>
    </location>
</feature>
<evidence type="ECO:0000313" key="4">
    <source>
        <dbReference type="Proteomes" id="UP001244564"/>
    </source>
</evidence>
<evidence type="ECO:0000256" key="1">
    <source>
        <dbReference type="SAM" id="MobiDB-lite"/>
    </source>
</evidence>
<dbReference type="NCBIfam" id="TIGR01598">
    <property type="entry name" value="holin_phiLC3"/>
    <property type="match status" value="1"/>
</dbReference>
<organism evidence="3 4">
    <name type="scientific">Lysinibacillus capsici</name>
    <dbReference type="NCBI Taxonomy" id="2115968"/>
    <lineage>
        <taxon>Bacteria</taxon>
        <taxon>Bacillati</taxon>
        <taxon>Bacillota</taxon>
        <taxon>Bacilli</taxon>
        <taxon>Bacillales</taxon>
        <taxon>Bacillaceae</taxon>
        <taxon>Lysinibacillus</taxon>
    </lineage>
</organism>
<reference evidence="3 4" key="1">
    <citation type="submission" date="2023-04" db="EMBL/GenBank/DDBJ databases">
        <title>Genomic of Lysinibacillus capsici TSBLM.</title>
        <authorList>
            <person name="Hu X.S."/>
            <person name="Yu C.H."/>
        </authorList>
    </citation>
    <scope>NUCLEOTIDE SEQUENCE [LARGE SCALE GENOMIC DNA]</scope>
    <source>
        <strain evidence="3 4">TSBLM</strain>
    </source>
</reference>
<sequence>MKINWKVRLKHKPFLVGAFALLLLIIQQIGALFGYDTTIYNERVTELFNTVLAFLVLIGVVVDPTTPGTNDSDRAMSYERKGDNND</sequence>
<dbReference type="Proteomes" id="UP001244564">
    <property type="component" value="Chromosome"/>
</dbReference>
<proteinExistence type="predicted"/>
<dbReference type="RefSeq" id="WP_279495664.1">
    <property type="nucleotide sequence ID" value="NZ_CP122283.1"/>
</dbReference>
<gene>
    <name evidence="3" type="ORF">QBO96_08215</name>
</gene>
<protein>
    <submittedName>
        <fullName evidence="3">Phage holin</fullName>
    </submittedName>
</protein>
<keyword evidence="2" id="KW-0472">Membrane</keyword>
<dbReference type="InterPro" id="IPR006485">
    <property type="entry name" value="Phage-like_holin"/>
</dbReference>
<accession>A0ABY8KMP1</accession>
<keyword evidence="4" id="KW-1185">Reference proteome</keyword>
<feature type="region of interest" description="Disordered" evidence="1">
    <location>
        <begin position="65"/>
        <end position="86"/>
    </location>
</feature>
<feature type="compositionally biased region" description="Basic and acidic residues" evidence="1">
    <location>
        <begin position="71"/>
        <end position="86"/>
    </location>
</feature>
<evidence type="ECO:0000313" key="3">
    <source>
        <dbReference type="EMBL" id="WGF40241.1"/>
    </source>
</evidence>
<name>A0ABY8KMP1_9BACI</name>
<evidence type="ECO:0000256" key="2">
    <source>
        <dbReference type="SAM" id="Phobius"/>
    </source>
</evidence>
<keyword evidence="2" id="KW-0812">Transmembrane</keyword>